<evidence type="ECO:0000313" key="3">
    <source>
        <dbReference type="EMBL" id="CAB4925667.1"/>
    </source>
</evidence>
<evidence type="ECO:0000259" key="1">
    <source>
        <dbReference type="Pfam" id="PF01548"/>
    </source>
</evidence>
<accession>A0A6J7I5C0</accession>
<sequence>MIVIGTDPHKETFTFALVVAGTGELRSSETVPATTDGFLAVRAWAGRHADAEGDAEVVWAIEDCRHVSGRLERFLLACGARIVRVAPHLMANARRGGRRRGKSDEIDAIAVARAAVQEGVDTLPCASLDPDALDLRLLLDHHDDLVQERTRDQSRLWWHLHELECPVAVPKGGLDRPMWLTRLQRWLARPERRDQVRVRIARALVAELASATRQITTLVREIRDRVRAYRPELLQIVGCGPLTAAKIIGETAGADRFRTDAQFARMAGVAPIPVSSGKTDRWRLDRGGNRQLNLALHRIAVVQGRLHPPAQQYLERKQAEGKNRLEALRCLKRHLARTVLHTMKATNRAPEPALAAT</sequence>
<organism evidence="3">
    <name type="scientific">freshwater metagenome</name>
    <dbReference type="NCBI Taxonomy" id="449393"/>
    <lineage>
        <taxon>unclassified sequences</taxon>
        <taxon>metagenomes</taxon>
        <taxon>ecological metagenomes</taxon>
    </lineage>
</organism>
<dbReference type="EMBL" id="CAFBMK010000130">
    <property type="protein sequence ID" value="CAB4925667.1"/>
    <property type="molecule type" value="Genomic_DNA"/>
</dbReference>
<dbReference type="InterPro" id="IPR003346">
    <property type="entry name" value="Transposase_20"/>
</dbReference>
<protein>
    <submittedName>
        <fullName evidence="3">Unannotated protein</fullName>
    </submittedName>
</protein>
<dbReference type="GO" id="GO:0003677">
    <property type="term" value="F:DNA binding"/>
    <property type="evidence" value="ECO:0007669"/>
    <property type="project" value="InterPro"/>
</dbReference>
<evidence type="ECO:0000259" key="2">
    <source>
        <dbReference type="Pfam" id="PF02371"/>
    </source>
</evidence>
<dbReference type="PANTHER" id="PTHR33055:SF16">
    <property type="entry name" value="TRANSPOSASE FOR INSERTION SEQUENCE ELEMENT IS1547"/>
    <property type="match status" value="1"/>
</dbReference>
<dbReference type="InterPro" id="IPR002525">
    <property type="entry name" value="Transp_IS110-like_N"/>
</dbReference>
<dbReference type="PANTHER" id="PTHR33055">
    <property type="entry name" value="TRANSPOSASE FOR INSERTION SEQUENCE ELEMENT IS1111A"/>
    <property type="match status" value="1"/>
</dbReference>
<dbReference type="Pfam" id="PF01548">
    <property type="entry name" value="DEDD_Tnp_IS110"/>
    <property type="match status" value="1"/>
</dbReference>
<name>A0A6J7I5C0_9ZZZZ</name>
<dbReference type="Pfam" id="PF02371">
    <property type="entry name" value="Transposase_20"/>
    <property type="match status" value="1"/>
</dbReference>
<reference evidence="3" key="1">
    <citation type="submission" date="2020-05" db="EMBL/GenBank/DDBJ databases">
        <authorList>
            <person name="Chiriac C."/>
            <person name="Salcher M."/>
            <person name="Ghai R."/>
            <person name="Kavagutti S V."/>
        </authorList>
    </citation>
    <scope>NUCLEOTIDE SEQUENCE</scope>
</reference>
<dbReference type="GO" id="GO:0004803">
    <property type="term" value="F:transposase activity"/>
    <property type="evidence" value="ECO:0007669"/>
    <property type="project" value="InterPro"/>
</dbReference>
<feature type="domain" description="Transposase IS110-like N-terminal" evidence="1">
    <location>
        <begin position="4"/>
        <end position="162"/>
    </location>
</feature>
<dbReference type="AlphaFoldDB" id="A0A6J7I5C0"/>
<gene>
    <name evidence="3" type="ORF">UFOPK3564_02087</name>
</gene>
<dbReference type="InterPro" id="IPR047650">
    <property type="entry name" value="Transpos_IS110"/>
</dbReference>
<dbReference type="NCBIfam" id="NF033542">
    <property type="entry name" value="transpos_IS110"/>
    <property type="match status" value="1"/>
</dbReference>
<feature type="domain" description="Transposase IS116/IS110/IS902 C-terminal" evidence="2">
    <location>
        <begin position="233"/>
        <end position="314"/>
    </location>
</feature>
<dbReference type="GO" id="GO:0006313">
    <property type="term" value="P:DNA transposition"/>
    <property type="evidence" value="ECO:0007669"/>
    <property type="project" value="InterPro"/>
</dbReference>
<proteinExistence type="predicted"/>